<name>A0A9W6NXV0_9PSEU</name>
<reference evidence="1" key="1">
    <citation type="journal article" date="2014" name="Int. J. Syst. Evol. Microbiol.">
        <title>Complete genome sequence of Corynebacterium casei LMG S-19264T (=DSM 44701T), isolated from a smear-ripened cheese.</title>
        <authorList>
            <consortium name="US DOE Joint Genome Institute (JGI-PGF)"/>
            <person name="Walter F."/>
            <person name="Albersmeier A."/>
            <person name="Kalinowski J."/>
            <person name="Ruckert C."/>
        </authorList>
    </citation>
    <scope>NUCLEOTIDE SEQUENCE</scope>
    <source>
        <strain evidence="1">VKM Ac-1069</strain>
    </source>
</reference>
<dbReference type="RefSeq" id="WP_037044254.1">
    <property type="nucleotide sequence ID" value="NZ_BAAAUZ010000039.1"/>
</dbReference>
<dbReference type="Proteomes" id="UP001143463">
    <property type="component" value="Unassembled WGS sequence"/>
</dbReference>
<comment type="caution">
    <text evidence="1">The sequence shown here is derived from an EMBL/GenBank/DDBJ whole genome shotgun (WGS) entry which is preliminary data.</text>
</comment>
<dbReference type="AlphaFoldDB" id="A0A9W6NXV0"/>
<keyword evidence="2" id="KW-1185">Reference proteome</keyword>
<evidence type="ECO:0000313" key="2">
    <source>
        <dbReference type="Proteomes" id="UP001143463"/>
    </source>
</evidence>
<protein>
    <submittedName>
        <fullName evidence="1">Uncharacterized protein</fullName>
    </submittedName>
</protein>
<dbReference type="EMBL" id="BSFQ01000019">
    <property type="protein sequence ID" value="GLL13108.1"/>
    <property type="molecule type" value="Genomic_DNA"/>
</dbReference>
<sequence>MSTPRRFAVDAWPSDRSLVLYVPEIEAATAVRDMRDAEAAARDLIAVLTGLDPDGIECDVRLSRRARVAPWR</sequence>
<gene>
    <name evidence="1" type="ORF">GCM10017577_42510</name>
</gene>
<evidence type="ECO:0000313" key="1">
    <source>
        <dbReference type="EMBL" id="GLL13108.1"/>
    </source>
</evidence>
<accession>A0A9W6NXV0</accession>
<reference evidence="1" key="2">
    <citation type="submission" date="2023-01" db="EMBL/GenBank/DDBJ databases">
        <authorList>
            <person name="Sun Q."/>
            <person name="Evtushenko L."/>
        </authorList>
    </citation>
    <scope>NUCLEOTIDE SEQUENCE</scope>
    <source>
        <strain evidence="1">VKM Ac-1069</strain>
    </source>
</reference>
<proteinExistence type="predicted"/>
<organism evidence="1 2">
    <name type="scientific">Pseudonocardia halophobica</name>
    <dbReference type="NCBI Taxonomy" id="29401"/>
    <lineage>
        <taxon>Bacteria</taxon>
        <taxon>Bacillati</taxon>
        <taxon>Actinomycetota</taxon>
        <taxon>Actinomycetes</taxon>
        <taxon>Pseudonocardiales</taxon>
        <taxon>Pseudonocardiaceae</taxon>
        <taxon>Pseudonocardia</taxon>
    </lineage>
</organism>